<sequence>TKATSESVMESPKESILGTNVEPDATPSARQEVLENTVIPPEIVTIPEKEEKPEEKRDFL</sequence>
<comment type="caution">
    <text evidence="2">The sequence shown here is derived from an EMBL/GenBank/DDBJ whole genome shotgun (WGS) entry which is preliminary data.</text>
</comment>
<dbReference type="AlphaFoldDB" id="A0A392SXK6"/>
<evidence type="ECO:0000313" key="2">
    <source>
        <dbReference type="EMBL" id="MCI53157.1"/>
    </source>
</evidence>
<reference evidence="2 3" key="1">
    <citation type="journal article" date="2018" name="Front. Plant Sci.">
        <title>Red Clover (Trifolium pratense) and Zigzag Clover (T. medium) - A Picture of Genomic Similarities and Differences.</title>
        <authorList>
            <person name="Dluhosova J."/>
            <person name="Istvanek J."/>
            <person name="Nedelnik J."/>
            <person name="Repkova J."/>
        </authorList>
    </citation>
    <scope>NUCLEOTIDE SEQUENCE [LARGE SCALE GENOMIC DNA]</scope>
    <source>
        <strain evidence="3">cv. 10/8</strain>
        <tissue evidence="2">Leaf</tissue>
    </source>
</reference>
<feature type="region of interest" description="Disordered" evidence="1">
    <location>
        <begin position="1"/>
        <end position="33"/>
    </location>
</feature>
<dbReference type="Proteomes" id="UP000265520">
    <property type="component" value="Unassembled WGS sequence"/>
</dbReference>
<evidence type="ECO:0000313" key="3">
    <source>
        <dbReference type="Proteomes" id="UP000265520"/>
    </source>
</evidence>
<dbReference type="EMBL" id="LXQA010458846">
    <property type="protein sequence ID" value="MCI53157.1"/>
    <property type="molecule type" value="Genomic_DNA"/>
</dbReference>
<name>A0A392SXK6_9FABA</name>
<organism evidence="2 3">
    <name type="scientific">Trifolium medium</name>
    <dbReference type="NCBI Taxonomy" id="97028"/>
    <lineage>
        <taxon>Eukaryota</taxon>
        <taxon>Viridiplantae</taxon>
        <taxon>Streptophyta</taxon>
        <taxon>Embryophyta</taxon>
        <taxon>Tracheophyta</taxon>
        <taxon>Spermatophyta</taxon>
        <taxon>Magnoliopsida</taxon>
        <taxon>eudicotyledons</taxon>
        <taxon>Gunneridae</taxon>
        <taxon>Pentapetalae</taxon>
        <taxon>rosids</taxon>
        <taxon>fabids</taxon>
        <taxon>Fabales</taxon>
        <taxon>Fabaceae</taxon>
        <taxon>Papilionoideae</taxon>
        <taxon>50 kb inversion clade</taxon>
        <taxon>NPAAA clade</taxon>
        <taxon>Hologalegina</taxon>
        <taxon>IRL clade</taxon>
        <taxon>Trifolieae</taxon>
        <taxon>Trifolium</taxon>
    </lineage>
</organism>
<evidence type="ECO:0000256" key="1">
    <source>
        <dbReference type="SAM" id="MobiDB-lite"/>
    </source>
</evidence>
<feature type="non-terminal residue" evidence="2">
    <location>
        <position position="1"/>
    </location>
</feature>
<keyword evidence="3" id="KW-1185">Reference proteome</keyword>
<proteinExistence type="predicted"/>
<protein>
    <submittedName>
        <fullName evidence="2">Uncharacterized protein</fullName>
    </submittedName>
</protein>
<accession>A0A392SXK6</accession>